<evidence type="ECO:0000313" key="2">
    <source>
        <dbReference type="EMBL" id="MFD1832878.1"/>
    </source>
</evidence>
<dbReference type="RefSeq" id="WP_380904211.1">
    <property type="nucleotide sequence ID" value="NZ_JBHUFU010000021.1"/>
</dbReference>
<keyword evidence="3" id="KW-1185">Reference proteome</keyword>
<dbReference type="Gene3D" id="1.10.10.60">
    <property type="entry name" value="Homeodomain-like"/>
    <property type="match status" value="1"/>
</dbReference>
<reference evidence="3" key="1">
    <citation type="journal article" date="2019" name="Int. J. Syst. Evol. Microbiol.">
        <title>The Global Catalogue of Microorganisms (GCM) 10K type strain sequencing project: providing services to taxonomists for standard genome sequencing and annotation.</title>
        <authorList>
            <consortium name="The Broad Institute Genomics Platform"/>
            <consortium name="The Broad Institute Genome Sequencing Center for Infectious Disease"/>
            <person name="Wu L."/>
            <person name="Ma J."/>
        </authorList>
    </citation>
    <scope>NUCLEOTIDE SEQUENCE [LARGE SCALE GENOMIC DNA]</scope>
    <source>
        <strain evidence="3">CGMCC 4.7455</strain>
    </source>
</reference>
<protein>
    <submittedName>
        <fullName evidence="2">Transposase</fullName>
    </submittedName>
</protein>
<comment type="caution">
    <text evidence="2">The sequence shown here is derived from an EMBL/GenBank/DDBJ whole genome shotgun (WGS) entry which is preliminary data.</text>
</comment>
<dbReference type="Proteomes" id="UP001597365">
    <property type="component" value="Unassembled WGS sequence"/>
</dbReference>
<accession>A0ABW4PTP6</accession>
<gene>
    <name evidence="2" type="ORF">ACFSJS_25005</name>
</gene>
<dbReference type="InterPro" id="IPR002514">
    <property type="entry name" value="Transposase_8"/>
</dbReference>
<dbReference type="Pfam" id="PF01527">
    <property type="entry name" value="HTH_Tnp_1"/>
    <property type="match status" value="1"/>
</dbReference>
<dbReference type="SUPFAM" id="SSF46689">
    <property type="entry name" value="Homeodomain-like"/>
    <property type="match status" value="1"/>
</dbReference>
<sequence length="135" mass="14874">MPGGTKSNRSRRYTEEFERDAIALVHSSGKTVAGVARELGVSAGGLRKRARRDRADRGQGASGEPTTAEREELRRLRKLTRERAEAIGVPRKAAVFFREGERSVSAVYAFVEAEKTTRNVALLCRSVPYRPAACP</sequence>
<feature type="region of interest" description="Disordered" evidence="1">
    <location>
        <begin position="44"/>
        <end position="72"/>
    </location>
</feature>
<organism evidence="2 3">
    <name type="scientific">Streptomyces desertarenae</name>
    <dbReference type="NCBI Taxonomy" id="2666184"/>
    <lineage>
        <taxon>Bacteria</taxon>
        <taxon>Bacillati</taxon>
        <taxon>Actinomycetota</taxon>
        <taxon>Actinomycetes</taxon>
        <taxon>Kitasatosporales</taxon>
        <taxon>Streptomycetaceae</taxon>
        <taxon>Streptomyces</taxon>
    </lineage>
</organism>
<dbReference type="InterPro" id="IPR009057">
    <property type="entry name" value="Homeodomain-like_sf"/>
</dbReference>
<evidence type="ECO:0000313" key="3">
    <source>
        <dbReference type="Proteomes" id="UP001597365"/>
    </source>
</evidence>
<evidence type="ECO:0000256" key="1">
    <source>
        <dbReference type="SAM" id="MobiDB-lite"/>
    </source>
</evidence>
<proteinExistence type="predicted"/>
<dbReference type="EMBL" id="JBHUFU010000021">
    <property type="protein sequence ID" value="MFD1832878.1"/>
    <property type="molecule type" value="Genomic_DNA"/>
</dbReference>
<name>A0ABW4PTP6_9ACTN</name>